<reference evidence="3 4" key="1">
    <citation type="submission" date="2024-09" db="EMBL/GenBank/DDBJ databases">
        <authorList>
            <person name="Sun Q."/>
            <person name="Mori K."/>
        </authorList>
    </citation>
    <scope>NUCLEOTIDE SEQUENCE [LARGE SCALE GENOMIC DNA]</scope>
    <source>
        <strain evidence="3 4">CECT 8064</strain>
    </source>
</reference>
<dbReference type="Pfam" id="PF07859">
    <property type="entry name" value="Abhydrolase_3"/>
    <property type="match status" value="1"/>
</dbReference>
<evidence type="ECO:0000313" key="3">
    <source>
        <dbReference type="EMBL" id="MFB9135324.1"/>
    </source>
</evidence>
<evidence type="ECO:0000259" key="2">
    <source>
        <dbReference type="Pfam" id="PF07859"/>
    </source>
</evidence>
<keyword evidence="1 3" id="KW-0378">Hydrolase</keyword>
<gene>
    <name evidence="3" type="ORF">ACFFUV_10155</name>
</gene>
<keyword evidence="4" id="KW-1185">Reference proteome</keyword>
<feature type="domain" description="Alpha/beta hydrolase fold-3" evidence="2">
    <location>
        <begin position="78"/>
        <end position="289"/>
    </location>
</feature>
<evidence type="ECO:0000256" key="1">
    <source>
        <dbReference type="ARBA" id="ARBA00022801"/>
    </source>
</evidence>
<dbReference type="InterPro" id="IPR050300">
    <property type="entry name" value="GDXG_lipolytic_enzyme"/>
</dbReference>
<dbReference type="PANTHER" id="PTHR48081">
    <property type="entry name" value="AB HYDROLASE SUPERFAMILY PROTEIN C4A8.06C"/>
    <property type="match status" value="1"/>
</dbReference>
<dbReference type="SUPFAM" id="SSF53474">
    <property type="entry name" value="alpha/beta-Hydrolases"/>
    <property type="match status" value="1"/>
</dbReference>
<dbReference type="Proteomes" id="UP001589645">
    <property type="component" value="Unassembled WGS sequence"/>
</dbReference>
<accession>A0ABV5HM56</accession>
<organism evidence="3 4">
    <name type="scientific">Vibrio olivae</name>
    <dbReference type="NCBI Taxonomy" id="1243002"/>
    <lineage>
        <taxon>Bacteria</taxon>
        <taxon>Pseudomonadati</taxon>
        <taxon>Pseudomonadota</taxon>
        <taxon>Gammaproteobacteria</taxon>
        <taxon>Vibrionales</taxon>
        <taxon>Vibrionaceae</taxon>
        <taxon>Vibrio</taxon>
    </lineage>
</organism>
<evidence type="ECO:0000313" key="4">
    <source>
        <dbReference type="Proteomes" id="UP001589645"/>
    </source>
</evidence>
<name>A0ABV5HM56_9VIBR</name>
<dbReference type="PANTHER" id="PTHR48081:SF8">
    <property type="entry name" value="ALPHA_BETA HYDROLASE FOLD-3 DOMAIN-CONTAINING PROTEIN-RELATED"/>
    <property type="match status" value="1"/>
</dbReference>
<dbReference type="InterPro" id="IPR013094">
    <property type="entry name" value="AB_hydrolase_3"/>
</dbReference>
<dbReference type="GO" id="GO:0016787">
    <property type="term" value="F:hydrolase activity"/>
    <property type="evidence" value="ECO:0007669"/>
    <property type="project" value="UniProtKB-KW"/>
</dbReference>
<dbReference type="InterPro" id="IPR029058">
    <property type="entry name" value="AB_hydrolase_fold"/>
</dbReference>
<proteinExistence type="predicted"/>
<dbReference type="RefSeq" id="WP_390192068.1">
    <property type="nucleotide sequence ID" value="NZ_JBHMEP010000002.1"/>
</dbReference>
<dbReference type="EMBL" id="JBHMEP010000002">
    <property type="protein sequence ID" value="MFB9135324.1"/>
    <property type="molecule type" value="Genomic_DNA"/>
</dbReference>
<sequence length="311" mass="33845">MKTLSLVDPEIRDIVGSFPPLNATTETLLVLREAVLQLYPASDSVFSEHFAPGLNGAPDVRVLLFRPTEASDTPQPAMLYMHGGGFIAGQPDMMAEQCARLAEQTNTVIAAVQYRLAPDTPFPGPVEDCFAALKWIAHSADELGIDSDRLAVFGQSAGGGLAAATALMARDNNGPSLKAQFLVYPMLDARTATDAAPIDNESTGEFGWTRESNRFAWSAMQGNQTIPASQRAYSSPAEAENFADMPATWLAVGSLDLFFEENIEWTMNLSRAGNSVWCNVYPGAIHGFEMFPSKNTEQFWHSFNDAVERLL</sequence>
<protein>
    <submittedName>
        <fullName evidence="3">Alpha/beta hydrolase</fullName>
    </submittedName>
</protein>
<comment type="caution">
    <text evidence="3">The sequence shown here is derived from an EMBL/GenBank/DDBJ whole genome shotgun (WGS) entry which is preliminary data.</text>
</comment>
<dbReference type="Gene3D" id="3.40.50.1820">
    <property type="entry name" value="alpha/beta hydrolase"/>
    <property type="match status" value="1"/>
</dbReference>